<evidence type="ECO:0000259" key="1">
    <source>
        <dbReference type="SMART" id="SM00849"/>
    </source>
</evidence>
<protein>
    <submittedName>
        <fullName evidence="2">MBL fold metallo-hydrolase</fullName>
    </submittedName>
</protein>
<reference evidence="3" key="1">
    <citation type="submission" date="2018-04" db="EMBL/GenBank/DDBJ databases">
        <authorList>
            <person name="Cornet L."/>
        </authorList>
    </citation>
    <scope>NUCLEOTIDE SEQUENCE [LARGE SCALE GENOMIC DNA]</scope>
</reference>
<dbReference type="PANTHER" id="PTHR36839">
    <property type="entry name" value="METALLO-BETA-LACTAMASE FAMILY PROTEIN (AFU_ORTHOLOGUE AFUA_5G12770)"/>
    <property type="match status" value="1"/>
</dbReference>
<organism evidence="2 3">
    <name type="scientific">Phormidesmis priestleyi</name>
    <dbReference type="NCBI Taxonomy" id="268141"/>
    <lineage>
        <taxon>Bacteria</taxon>
        <taxon>Bacillati</taxon>
        <taxon>Cyanobacteriota</taxon>
        <taxon>Cyanophyceae</taxon>
        <taxon>Leptolyngbyales</taxon>
        <taxon>Leptolyngbyaceae</taxon>
        <taxon>Phormidesmis</taxon>
    </lineage>
</organism>
<dbReference type="Pfam" id="PF00753">
    <property type="entry name" value="Lactamase_B"/>
    <property type="match status" value="1"/>
</dbReference>
<sequence length="271" mass="30489">MTHYICITCGMQFADTEKPPEQCPICTDERQYVGHEGQQWTTLSDLQAEHHNRIEQQETHLYGIGTDPKFAIGQRALLIQSASGNVLWDCISLVDKETVRKVNELGGVSALAISHPHYYGSAIEWAKAFNAKVYLHAADRMWMMRPDASIEFWQGETLQLNSDITLIKAGGHFDGGTVCHWASGSDRAGTLLTGDVIQVVADRRWVSFMYSYPNYIPLSPNKVRSITAAVEPYHFDRLYGAWWTAIVSSSAKTSVRRSSERYIKAIEDKLS</sequence>
<accession>A0A2W4XNK6</accession>
<dbReference type="AlphaFoldDB" id="A0A2W4XNK6"/>
<dbReference type="EMBL" id="QBMP01000049">
    <property type="protein sequence ID" value="PZO57592.1"/>
    <property type="molecule type" value="Genomic_DNA"/>
</dbReference>
<dbReference type="InterPro" id="IPR036866">
    <property type="entry name" value="RibonucZ/Hydroxyglut_hydro"/>
</dbReference>
<evidence type="ECO:0000313" key="3">
    <source>
        <dbReference type="Proteomes" id="UP000249794"/>
    </source>
</evidence>
<dbReference type="Proteomes" id="UP000249794">
    <property type="component" value="Unassembled WGS sequence"/>
</dbReference>
<proteinExistence type="predicted"/>
<reference evidence="2 3" key="2">
    <citation type="submission" date="2018-06" db="EMBL/GenBank/DDBJ databases">
        <title>Metagenomic assembly of (sub)arctic Cyanobacteria and their associated microbiome from non-axenic cultures.</title>
        <authorList>
            <person name="Baurain D."/>
        </authorList>
    </citation>
    <scope>NUCLEOTIDE SEQUENCE [LARGE SCALE GENOMIC DNA]</scope>
    <source>
        <strain evidence="2">ULC027bin1</strain>
    </source>
</reference>
<dbReference type="CDD" id="cd00350">
    <property type="entry name" value="rubredoxin_like"/>
    <property type="match status" value="1"/>
</dbReference>
<dbReference type="PANTHER" id="PTHR36839:SF1">
    <property type="entry name" value="METALLO-BETA-LACTAMASE FAMILY PROTEIN (AFU_ORTHOLOGUE AFUA_5G12770)"/>
    <property type="match status" value="1"/>
</dbReference>
<evidence type="ECO:0000313" key="2">
    <source>
        <dbReference type="EMBL" id="PZO57592.1"/>
    </source>
</evidence>
<dbReference type="GO" id="GO:0016787">
    <property type="term" value="F:hydrolase activity"/>
    <property type="evidence" value="ECO:0007669"/>
    <property type="project" value="UniProtKB-KW"/>
</dbReference>
<feature type="domain" description="Metallo-beta-lactamase" evidence="1">
    <location>
        <begin position="73"/>
        <end position="234"/>
    </location>
</feature>
<dbReference type="SUPFAM" id="SSF56281">
    <property type="entry name" value="Metallo-hydrolase/oxidoreductase"/>
    <property type="match status" value="1"/>
</dbReference>
<comment type="caution">
    <text evidence="2">The sequence shown here is derived from an EMBL/GenBank/DDBJ whole genome shotgun (WGS) entry which is preliminary data.</text>
</comment>
<gene>
    <name evidence="2" type="ORF">DCF15_06740</name>
</gene>
<dbReference type="Gene3D" id="3.60.15.10">
    <property type="entry name" value="Ribonuclease Z/Hydroxyacylglutathione hydrolase-like"/>
    <property type="match status" value="1"/>
</dbReference>
<dbReference type="SUPFAM" id="SSF57802">
    <property type="entry name" value="Rubredoxin-like"/>
    <property type="match status" value="1"/>
</dbReference>
<dbReference type="InterPro" id="IPR001279">
    <property type="entry name" value="Metallo-B-lactamas"/>
</dbReference>
<keyword evidence="2" id="KW-0378">Hydrolase</keyword>
<name>A0A2W4XNK6_9CYAN</name>
<dbReference type="SMART" id="SM00849">
    <property type="entry name" value="Lactamase_B"/>
    <property type="match status" value="1"/>
</dbReference>